<dbReference type="AlphaFoldDB" id="A0A4R6IJJ4"/>
<evidence type="ECO:0000313" key="2">
    <source>
        <dbReference type="EMBL" id="TDO22105.1"/>
    </source>
</evidence>
<keyword evidence="1" id="KW-0732">Signal</keyword>
<sequence>MKKFILWNFLTVISPTLLAAISCSQSNPENDYTLNTEQNKEIAKLIEKTFNLIKNIDGENNQLKLKL</sequence>
<name>A0A4R6IJJ4_9MOLU</name>
<evidence type="ECO:0008006" key="4">
    <source>
        <dbReference type="Google" id="ProtNLM"/>
    </source>
</evidence>
<organism evidence="2 3">
    <name type="scientific">Mycoplasma testudineum</name>
    <dbReference type="NCBI Taxonomy" id="244584"/>
    <lineage>
        <taxon>Bacteria</taxon>
        <taxon>Bacillati</taxon>
        <taxon>Mycoplasmatota</taxon>
        <taxon>Mollicutes</taxon>
        <taxon>Mycoplasmataceae</taxon>
        <taxon>Mycoplasma</taxon>
    </lineage>
</organism>
<evidence type="ECO:0000313" key="3">
    <source>
        <dbReference type="Proteomes" id="UP000295518"/>
    </source>
</evidence>
<keyword evidence="3" id="KW-1185">Reference proteome</keyword>
<comment type="caution">
    <text evidence="2">The sequence shown here is derived from an EMBL/GenBank/DDBJ whole genome shotgun (WGS) entry which is preliminary data.</text>
</comment>
<feature type="signal peptide" evidence="1">
    <location>
        <begin position="1"/>
        <end position="19"/>
    </location>
</feature>
<accession>A0A4R6IJJ4</accession>
<protein>
    <recommendedName>
        <fullName evidence="4">Lipoprotein</fullName>
    </recommendedName>
</protein>
<evidence type="ECO:0000256" key="1">
    <source>
        <dbReference type="SAM" id="SignalP"/>
    </source>
</evidence>
<proteinExistence type="predicted"/>
<feature type="chain" id="PRO_5020804239" description="Lipoprotein" evidence="1">
    <location>
        <begin position="20"/>
        <end position="67"/>
    </location>
</feature>
<dbReference type="PROSITE" id="PS51257">
    <property type="entry name" value="PROKAR_LIPOPROTEIN"/>
    <property type="match status" value="1"/>
</dbReference>
<gene>
    <name evidence="2" type="ORF">EI74_0050</name>
</gene>
<dbReference type="EMBL" id="SNWN01000003">
    <property type="protein sequence ID" value="TDO22105.1"/>
    <property type="molecule type" value="Genomic_DNA"/>
</dbReference>
<dbReference type="Proteomes" id="UP000295518">
    <property type="component" value="Unassembled WGS sequence"/>
</dbReference>
<reference evidence="2 3" key="1">
    <citation type="submission" date="2019-03" db="EMBL/GenBank/DDBJ databases">
        <title>Genomic Encyclopedia of Archaeal and Bacterial Type Strains, Phase II (KMG-II): from individual species to whole genera.</title>
        <authorList>
            <person name="Goeker M."/>
        </authorList>
    </citation>
    <scope>NUCLEOTIDE SEQUENCE [LARGE SCALE GENOMIC DNA]</scope>
    <source>
        <strain evidence="2 3">ATCC 700618</strain>
    </source>
</reference>